<keyword evidence="11" id="KW-1185">Reference proteome</keyword>
<proteinExistence type="inferred from homology"/>
<feature type="signal peptide" evidence="8">
    <location>
        <begin position="1"/>
        <end position="21"/>
    </location>
</feature>
<reference evidence="11" key="1">
    <citation type="journal article" date="2015" name="BMC Genomics">
        <title>Genomic and transcriptomic analysis of the endophytic fungus Pestalotiopsis fici reveals its lifestyle and high potential for synthesis of natural products.</title>
        <authorList>
            <person name="Wang X."/>
            <person name="Zhang X."/>
            <person name="Liu L."/>
            <person name="Xiang M."/>
            <person name="Wang W."/>
            <person name="Sun X."/>
            <person name="Che Y."/>
            <person name="Guo L."/>
            <person name="Liu G."/>
            <person name="Guo L."/>
            <person name="Wang C."/>
            <person name="Yin W.B."/>
            <person name="Stadler M."/>
            <person name="Zhang X."/>
            <person name="Liu X."/>
        </authorList>
    </citation>
    <scope>NUCLEOTIDE SEQUENCE [LARGE SCALE GENOMIC DNA]</scope>
    <source>
        <strain evidence="11">W106-1 / CGMCC3.15140</strain>
    </source>
</reference>
<feature type="region of interest" description="Disordered" evidence="6">
    <location>
        <begin position="415"/>
        <end position="446"/>
    </location>
</feature>
<evidence type="ECO:0000313" key="10">
    <source>
        <dbReference type="EMBL" id="ETS83104.1"/>
    </source>
</evidence>
<evidence type="ECO:0000256" key="4">
    <source>
        <dbReference type="ARBA" id="ARBA00023136"/>
    </source>
</evidence>
<comment type="subcellular location">
    <subcellularLocation>
        <location evidence="1">Membrane</location>
        <topology evidence="1">Multi-pass membrane protein</topology>
    </subcellularLocation>
</comment>
<dbReference type="OrthoDB" id="3934549at2759"/>
<keyword evidence="4 7" id="KW-0472">Membrane</keyword>
<feature type="compositionally biased region" description="Polar residues" evidence="6">
    <location>
        <begin position="501"/>
        <end position="515"/>
    </location>
</feature>
<dbReference type="PANTHER" id="PTHR33048:SF47">
    <property type="entry name" value="INTEGRAL MEMBRANE PROTEIN-RELATED"/>
    <property type="match status" value="1"/>
</dbReference>
<gene>
    <name evidence="10" type="ORF">PFICI_04980</name>
</gene>
<evidence type="ECO:0000313" key="11">
    <source>
        <dbReference type="Proteomes" id="UP000030651"/>
    </source>
</evidence>
<organism evidence="10 11">
    <name type="scientific">Pestalotiopsis fici (strain W106-1 / CGMCC3.15140)</name>
    <dbReference type="NCBI Taxonomy" id="1229662"/>
    <lineage>
        <taxon>Eukaryota</taxon>
        <taxon>Fungi</taxon>
        <taxon>Dikarya</taxon>
        <taxon>Ascomycota</taxon>
        <taxon>Pezizomycotina</taxon>
        <taxon>Sordariomycetes</taxon>
        <taxon>Xylariomycetidae</taxon>
        <taxon>Amphisphaeriales</taxon>
        <taxon>Sporocadaceae</taxon>
        <taxon>Pestalotiopsis</taxon>
    </lineage>
</organism>
<feature type="transmembrane region" description="Helical" evidence="7">
    <location>
        <begin position="107"/>
        <end position="127"/>
    </location>
</feature>
<feature type="region of interest" description="Disordered" evidence="6">
    <location>
        <begin position="380"/>
        <end position="403"/>
    </location>
</feature>
<dbReference type="EMBL" id="KI912111">
    <property type="protein sequence ID" value="ETS83104.1"/>
    <property type="molecule type" value="Genomic_DNA"/>
</dbReference>
<evidence type="ECO:0000256" key="2">
    <source>
        <dbReference type="ARBA" id="ARBA00022692"/>
    </source>
</evidence>
<evidence type="ECO:0000256" key="6">
    <source>
        <dbReference type="SAM" id="MobiDB-lite"/>
    </source>
</evidence>
<feature type="region of interest" description="Disordered" evidence="6">
    <location>
        <begin position="464"/>
        <end position="515"/>
    </location>
</feature>
<feature type="transmembrane region" description="Helical" evidence="7">
    <location>
        <begin position="148"/>
        <end position="174"/>
    </location>
</feature>
<evidence type="ECO:0000256" key="8">
    <source>
        <dbReference type="SAM" id="SignalP"/>
    </source>
</evidence>
<evidence type="ECO:0000256" key="7">
    <source>
        <dbReference type="SAM" id="Phobius"/>
    </source>
</evidence>
<accession>W3XAN8</accession>
<feature type="chain" id="PRO_5004834877" description="Rhodopsin domain-containing protein" evidence="8">
    <location>
        <begin position="22"/>
        <end position="515"/>
    </location>
</feature>
<keyword evidence="3 7" id="KW-1133">Transmembrane helix</keyword>
<keyword evidence="8" id="KW-0732">Signal</keyword>
<dbReference type="AlphaFoldDB" id="W3XAN8"/>
<dbReference type="PANTHER" id="PTHR33048">
    <property type="entry name" value="PTH11-LIKE INTEGRAL MEMBRANE PROTEIN (AFU_ORTHOLOGUE AFUA_5G11245)"/>
    <property type="match status" value="1"/>
</dbReference>
<dbReference type="KEGG" id="pfy:PFICI_04980"/>
<dbReference type="GO" id="GO:0016020">
    <property type="term" value="C:membrane"/>
    <property type="evidence" value="ECO:0007669"/>
    <property type="project" value="UniProtKB-SubCell"/>
</dbReference>
<feature type="transmembrane region" description="Helical" evidence="7">
    <location>
        <begin position="303"/>
        <end position="323"/>
    </location>
</feature>
<dbReference type="HOGENOM" id="CLU_028200_6_2_1"/>
<dbReference type="InParanoid" id="W3XAN8"/>
<comment type="similarity">
    <text evidence="5">Belongs to the SAT4 family.</text>
</comment>
<evidence type="ECO:0000256" key="1">
    <source>
        <dbReference type="ARBA" id="ARBA00004141"/>
    </source>
</evidence>
<protein>
    <recommendedName>
        <fullName evidence="9">Rhodopsin domain-containing protein</fullName>
    </recommendedName>
</protein>
<keyword evidence="2 7" id="KW-0812">Transmembrane</keyword>
<dbReference type="RefSeq" id="XP_007831752.1">
    <property type="nucleotide sequence ID" value="XM_007833561.1"/>
</dbReference>
<dbReference type="OMA" id="WWDDGFL"/>
<dbReference type="InterPro" id="IPR052337">
    <property type="entry name" value="SAT4-like"/>
</dbReference>
<evidence type="ECO:0000256" key="3">
    <source>
        <dbReference type="ARBA" id="ARBA00022989"/>
    </source>
</evidence>
<sequence>MLPSRIWLGPAALMAAVGAAAQNTTANSSSSSATSLTPVVVLMEFPSCASAQCSLTDMASLLNCFCTNVTAQAELSTCAQLSCEIYDAGTSLYIENAMCAAYPKQSLVYVINTAAIVTFALAIPVVAARCAARWRLTKGLWSDDYMSIAATVFLIVLGVIQLECGKVGFGLHIWNFDWNNSEKLLILDYVGQIAYIWVQITSKLAVLLLYYRVFKVAGSLWFRWAVRGCMAFKLLHGLIYTFVVIFQCSPVSAFWDTTITDAKCFNEGIIVFSGAVVSIAEDIALMVLPISELRKLQVSGRKRWGVAIMFAFASFGTIASIVRLRYLLVLDESHDSTWNNVNIVVWSLIENLMAVVCGSLPALRPYVDPWIPRISVTWPKSRGSSKGTPKHTDNSTANSDTLYSPSTYGADYKKYSYPMPPRSPHNSYGRWKESHPVEEEDEEDQHQLDDLEVGLASVMVVSRKTPDLLERGRKSPDAIEQGQSSESETELIIQGNRASAAYSQNQRSSTGAKQN</sequence>
<evidence type="ECO:0000256" key="5">
    <source>
        <dbReference type="ARBA" id="ARBA00038359"/>
    </source>
</evidence>
<dbReference type="eggNOG" id="ENOG502SN7T">
    <property type="taxonomic scope" value="Eukaryota"/>
</dbReference>
<feature type="transmembrane region" description="Helical" evidence="7">
    <location>
        <begin position="343"/>
        <end position="363"/>
    </location>
</feature>
<feature type="transmembrane region" description="Helical" evidence="7">
    <location>
        <begin position="270"/>
        <end position="291"/>
    </location>
</feature>
<feature type="transmembrane region" description="Helical" evidence="7">
    <location>
        <begin position="234"/>
        <end position="255"/>
    </location>
</feature>
<feature type="transmembrane region" description="Helical" evidence="7">
    <location>
        <begin position="194"/>
        <end position="213"/>
    </location>
</feature>
<name>W3XAN8_PESFW</name>
<feature type="compositionally biased region" description="Polar residues" evidence="6">
    <location>
        <begin position="394"/>
        <end position="403"/>
    </location>
</feature>
<dbReference type="Proteomes" id="UP000030651">
    <property type="component" value="Unassembled WGS sequence"/>
</dbReference>
<feature type="domain" description="Rhodopsin" evidence="9">
    <location>
        <begin position="128"/>
        <end position="367"/>
    </location>
</feature>
<feature type="compositionally biased region" description="Basic and acidic residues" evidence="6">
    <location>
        <begin position="464"/>
        <end position="477"/>
    </location>
</feature>
<evidence type="ECO:0000259" key="9">
    <source>
        <dbReference type="Pfam" id="PF20684"/>
    </source>
</evidence>
<dbReference type="GeneID" id="19269993"/>
<dbReference type="InterPro" id="IPR049326">
    <property type="entry name" value="Rhodopsin_dom_fungi"/>
</dbReference>
<dbReference type="Pfam" id="PF20684">
    <property type="entry name" value="Fung_rhodopsin"/>
    <property type="match status" value="1"/>
</dbReference>